<accession>A0AAJ5W4A3</accession>
<dbReference type="AlphaFoldDB" id="A0AAJ5W4A3"/>
<feature type="transmembrane region" description="Helical" evidence="1">
    <location>
        <begin position="175"/>
        <end position="197"/>
    </location>
</feature>
<feature type="transmembrane region" description="Helical" evidence="1">
    <location>
        <begin position="209"/>
        <end position="227"/>
    </location>
</feature>
<evidence type="ECO:0000313" key="2">
    <source>
        <dbReference type="EMBL" id="WEK14055.1"/>
    </source>
</evidence>
<feature type="transmembrane region" description="Helical" evidence="1">
    <location>
        <begin position="27"/>
        <end position="51"/>
    </location>
</feature>
<feature type="transmembrane region" description="Helical" evidence="1">
    <location>
        <begin position="309"/>
        <end position="326"/>
    </location>
</feature>
<feature type="transmembrane region" description="Helical" evidence="1">
    <location>
        <begin position="239"/>
        <end position="259"/>
    </location>
</feature>
<protein>
    <recommendedName>
        <fullName evidence="4">Transporter</fullName>
    </recommendedName>
</protein>
<feature type="transmembrane region" description="Helical" evidence="1">
    <location>
        <begin position="332"/>
        <end position="351"/>
    </location>
</feature>
<gene>
    <name evidence="2" type="ORF">P0Y48_02245</name>
</gene>
<feature type="transmembrane region" description="Helical" evidence="1">
    <location>
        <begin position="378"/>
        <end position="399"/>
    </location>
</feature>
<feature type="transmembrane region" description="Helical" evidence="1">
    <location>
        <begin position="485"/>
        <end position="508"/>
    </location>
</feature>
<keyword evidence="1" id="KW-0472">Membrane</keyword>
<name>A0AAJ5W4A3_9MICO</name>
<keyword evidence="1" id="KW-1133">Transmembrane helix</keyword>
<sequence>MAATVLTVLKLRYRVLGNNLSRRPWQLVGFCLGVLWALGLLVAVVAAFVLLSATQAVEVKGAVMVLGGSALLLGWLLGPLLLAGLDSTVDAARLAPFPLRRGELMAALAATGLTGIPGIMTSLAALSSLLLWMPQPAAVAAALPAVVVGVATCIVATQLMASLAQSSGSRRGREVMGTIVLILLVLAGPIVTGLLSVLDRATSDLAEKFADAAAVLGWTPLGAAWSVPAAVAAGAGGEAVAKFAIAVAGLAVLAGAWWRTVDTTTGSPARAKVRSARSGALHVFGRFPTGATGATWARSLSGWLRDPRYLRQLLVVPLFPVVFGLVAGVDRWLFAGSAVLAALVLSIAGYADVSYDGTAFASVLAAGVRGRDDRRGRLAGAACVGIPLLVVLAVVTSVLAGSTAWLPALLGAALGLLLCGYGVTAVSSALIVTPVPSPGDSPFRSVPGQTFLNSLLVFVVWAATLVLASPAVVVAVVAVASDDAALGWVALGVGLVLGAASIVVGVLLGGRTFDRTAPELLARIKAFPV</sequence>
<evidence type="ECO:0000313" key="3">
    <source>
        <dbReference type="Proteomes" id="UP001213972"/>
    </source>
</evidence>
<dbReference type="EMBL" id="CP119321">
    <property type="protein sequence ID" value="WEK14055.1"/>
    <property type="molecule type" value="Genomic_DNA"/>
</dbReference>
<evidence type="ECO:0008006" key="4">
    <source>
        <dbReference type="Google" id="ProtNLM"/>
    </source>
</evidence>
<feature type="transmembrane region" description="Helical" evidence="1">
    <location>
        <begin position="106"/>
        <end position="132"/>
    </location>
</feature>
<feature type="transmembrane region" description="Helical" evidence="1">
    <location>
        <begin position="63"/>
        <end position="85"/>
    </location>
</feature>
<dbReference type="Proteomes" id="UP001213972">
    <property type="component" value="Chromosome"/>
</dbReference>
<feature type="transmembrane region" description="Helical" evidence="1">
    <location>
        <begin position="138"/>
        <end position="163"/>
    </location>
</feature>
<proteinExistence type="predicted"/>
<feature type="transmembrane region" description="Helical" evidence="1">
    <location>
        <begin position="454"/>
        <end position="479"/>
    </location>
</feature>
<keyword evidence="1" id="KW-0812">Transmembrane</keyword>
<evidence type="ECO:0000256" key="1">
    <source>
        <dbReference type="SAM" id="Phobius"/>
    </source>
</evidence>
<organism evidence="2 3">
    <name type="scientific">Candidatus Microbacterium phytovorans</name>
    <dbReference type="NCBI Taxonomy" id="3121374"/>
    <lineage>
        <taxon>Bacteria</taxon>
        <taxon>Bacillati</taxon>
        <taxon>Actinomycetota</taxon>
        <taxon>Actinomycetes</taxon>
        <taxon>Micrococcales</taxon>
        <taxon>Microbacteriaceae</taxon>
        <taxon>Microbacterium</taxon>
    </lineage>
</organism>
<feature type="transmembrane region" description="Helical" evidence="1">
    <location>
        <begin position="405"/>
        <end position="433"/>
    </location>
</feature>
<reference evidence="2" key="1">
    <citation type="submission" date="2023-03" db="EMBL/GenBank/DDBJ databases">
        <title>Andean soil-derived lignocellulolytic bacterial consortium as a source of novel taxa and putative plastic-active enzymes.</title>
        <authorList>
            <person name="Diaz-Garcia L."/>
            <person name="Chuvochina M."/>
            <person name="Feuerriegel G."/>
            <person name="Bunk B."/>
            <person name="Sproer C."/>
            <person name="Streit W.R."/>
            <person name="Rodriguez L.M."/>
            <person name="Overmann J."/>
            <person name="Jimenez D.J."/>
        </authorList>
    </citation>
    <scope>NUCLEOTIDE SEQUENCE</scope>
    <source>
        <strain evidence="2">MAG 4610</strain>
    </source>
</reference>